<keyword evidence="1" id="KW-0862">Zinc</keyword>
<dbReference type="EMBL" id="JAMTCK010000003">
    <property type="protein sequence ID" value="MCP2164566.1"/>
    <property type="molecule type" value="Genomic_DNA"/>
</dbReference>
<evidence type="ECO:0000313" key="1">
    <source>
        <dbReference type="EMBL" id="MCP2164566.1"/>
    </source>
</evidence>
<dbReference type="InterPro" id="IPR031795">
    <property type="entry name" value="Zf-HC3"/>
</dbReference>
<proteinExistence type="predicted"/>
<protein>
    <submittedName>
        <fullName evidence="1">Zinc-finger</fullName>
    </submittedName>
</protein>
<name>A0AAE3GA94_9PSEU</name>
<comment type="caution">
    <text evidence="1">The sequence shown here is derived from an EMBL/GenBank/DDBJ whole genome shotgun (WGS) entry which is preliminary data.</text>
</comment>
<organism evidence="1 2">
    <name type="scientific">Goodfellowiella coeruleoviolacea</name>
    <dbReference type="NCBI Taxonomy" id="334858"/>
    <lineage>
        <taxon>Bacteria</taxon>
        <taxon>Bacillati</taxon>
        <taxon>Actinomycetota</taxon>
        <taxon>Actinomycetes</taxon>
        <taxon>Pseudonocardiales</taxon>
        <taxon>Pseudonocardiaceae</taxon>
        <taxon>Goodfellowiella</taxon>
    </lineage>
</organism>
<dbReference type="Proteomes" id="UP001206128">
    <property type="component" value="Unassembled WGS sequence"/>
</dbReference>
<reference evidence="1" key="1">
    <citation type="submission" date="2022-06" db="EMBL/GenBank/DDBJ databases">
        <title>Genomic Encyclopedia of Archaeal and Bacterial Type Strains, Phase II (KMG-II): from individual species to whole genera.</title>
        <authorList>
            <person name="Goeker M."/>
        </authorList>
    </citation>
    <scope>NUCLEOTIDE SEQUENCE</scope>
    <source>
        <strain evidence="1">DSM 43935</strain>
    </source>
</reference>
<evidence type="ECO:0000313" key="2">
    <source>
        <dbReference type="Proteomes" id="UP001206128"/>
    </source>
</evidence>
<accession>A0AAE3GA94</accession>
<gene>
    <name evidence="1" type="ORF">LX83_001406</name>
</gene>
<dbReference type="RefSeq" id="WP_253768345.1">
    <property type="nucleotide sequence ID" value="NZ_JAMTCK010000003.1"/>
</dbReference>
<dbReference type="GO" id="GO:0008270">
    <property type="term" value="F:zinc ion binding"/>
    <property type="evidence" value="ECO:0007669"/>
    <property type="project" value="UniProtKB-KW"/>
</dbReference>
<dbReference type="AlphaFoldDB" id="A0AAE3GA94"/>
<keyword evidence="1" id="KW-0479">Metal-binding</keyword>
<dbReference type="Pfam" id="PF16827">
    <property type="entry name" value="zf-HC3"/>
    <property type="match status" value="1"/>
</dbReference>
<keyword evidence="2" id="KW-1185">Reference proteome</keyword>
<sequence length="77" mass="8801">MTVPAEVRTFRWMPLDHQRHAIPGDTLARDTPVTTLCGHVTVMPDHEPTKGEWLWWTCAACYEKAKGYQHVALTSPR</sequence>
<keyword evidence="1" id="KW-0863">Zinc-finger</keyword>